<keyword evidence="3 5" id="KW-0012">Acyltransferase</keyword>
<feature type="domain" description="N-acetyltransferase" evidence="4">
    <location>
        <begin position="10"/>
        <end position="173"/>
    </location>
</feature>
<dbReference type="RefSeq" id="XP_025364280.1">
    <property type="nucleotide sequence ID" value="XM_025505501.1"/>
</dbReference>
<dbReference type="PANTHER" id="PTHR10545:SF29">
    <property type="entry name" value="GH14572P-RELATED"/>
    <property type="match status" value="1"/>
</dbReference>
<dbReference type="OrthoDB" id="7305308at2759"/>
<reference evidence="5 6" key="1">
    <citation type="journal article" date="2018" name="Mol. Biol. Evol.">
        <title>Broad Genomic Sampling Reveals a Smut Pathogenic Ancestry of the Fungal Clade Ustilaginomycotina.</title>
        <authorList>
            <person name="Kijpornyongpan T."/>
            <person name="Mondo S.J."/>
            <person name="Barry K."/>
            <person name="Sandor L."/>
            <person name="Lee J."/>
            <person name="Lipzen A."/>
            <person name="Pangilinan J."/>
            <person name="LaButti K."/>
            <person name="Hainaut M."/>
            <person name="Henrissat B."/>
            <person name="Grigoriev I.V."/>
            <person name="Spatafora J.W."/>
            <person name="Aime M.C."/>
        </authorList>
    </citation>
    <scope>NUCLEOTIDE SEQUENCE [LARGE SCALE GENOMIC DNA]</scope>
    <source>
        <strain evidence="5 6">MCA 5214</strain>
    </source>
</reference>
<protein>
    <submittedName>
        <fullName evidence="5">Acyl-CoA N-acyltransferase</fullName>
    </submittedName>
</protein>
<dbReference type="GO" id="GO:0008080">
    <property type="term" value="F:N-acetyltransferase activity"/>
    <property type="evidence" value="ECO:0007669"/>
    <property type="project" value="TreeGrafter"/>
</dbReference>
<accession>A0A316UY00</accession>
<keyword evidence="2 5" id="KW-0808">Transferase</keyword>
<name>A0A316UY00_9BASI</name>
<keyword evidence="6" id="KW-1185">Reference proteome</keyword>
<dbReference type="Proteomes" id="UP000245884">
    <property type="component" value="Unassembled WGS sequence"/>
</dbReference>
<evidence type="ECO:0000259" key="4">
    <source>
        <dbReference type="PROSITE" id="PS51186"/>
    </source>
</evidence>
<dbReference type="CDD" id="cd04301">
    <property type="entry name" value="NAT_SF"/>
    <property type="match status" value="1"/>
</dbReference>
<evidence type="ECO:0000256" key="3">
    <source>
        <dbReference type="ARBA" id="ARBA00023315"/>
    </source>
</evidence>
<dbReference type="Pfam" id="PF00583">
    <property type="entry name" value="Acetyltransf_1"/>
    <property type="match status" value="1"/>
</dbReference>
<dbReference type="InterPro" id="IPR016181">
    <property type="entry name" value="Acyl_CoA_acyltransferase"/>
</dbReference>
<dbReference type="EMBL" id="KZ819663">
    <property type="protein sequence ID" value="PWN29668.1"/>
    <property type="molecule type" value="Genomic_DNA"/>
</dbReference>
<organism evidence="5 6">
    <name type="scientific">Jaminaea rosea</name>
    <dbReference type="NCBI Taxonomy" id="1569628"/>
    <lineage>
        <taxon>Eukaryota</taxon>
        <taxon>Fungi</taxon>
        <taxon>Dikarya</taxon>
        <taxon>Basidiomycota</taxon>
        <taxon>Ustilaginomycotina</taxon>
        <taxon>Exobasidiomycetes</taxon>
        <taxon>Microstromatales</taxon>
        <taxon>Microstromatales incertae sedis</taxon>
        <taxon>Jaminaea</taxon>
    </lineage>
</organism>
<dbReference type="STRING" id="1569628.A0A316UY00"/>
<gene>
    <name evidence="5" type="ORF">BDZ90DRAFT_230530</name>
</gene>
<dbReference type="Gene3D" id="3.40.630.30">
    <property type="match status" value="1"/>
</dbReference>
<dbReference type="PROSITE" id="PS51186">
    <property type="entry name" value="GNAT"/>
    <property type="match status" value="1"/>
</dbReference>
<proteinExistence type="inferred from homology"/>
<dbReference type="SUPFAM" id="SSF55729">
    <property type="entry name" value="Acyl-CoA N-acyltransferases (Nat)"/>
    <property type="match status" value="1"/>
</dbReference>
<dbReference type="GeneID" id="37027324"/>
<dbReference type="InterPro" id="IPR000182">
    <property type="entry name" value="GNAT_dom"/>
</dbReference>
<comment type="similarity">
    <text evidence="1">Belongs to the acetyltransferase family.</text>
</comment>
<evidence type="ECO:0000313" key="6">
    <source>
        <dbReference type="Proteomes" id="UP000245884"/>
    </source>
</evidence>
<dbReference type="AlphaFoldDB" id="A0A316UY00"/>
<dbReference type="FunFam" id="3.40.630.30:FF:000064">
    <property type="entry name" value="GNAT family acetyltransferase"/>
    <property type="match status" value="1"/>
</dbReference>
<sequence>MTKSAQPYTVNVREATEADTETIIWLIKELAIYEKEPQEAKATPALVKENIFEKKYANCIIAESEGEDGKLAPVGLAIYFFSFSTWTCKPSLYLEDLFVLESVRNRGVGKALFRNLGRIAKEKGCGRVDWSVLDWNAPSIAFYKQVLGAKPMDGWTGMRLEGQEAIERLVTLGQ</sequence>
<dbReference type="InterPro" id="IPR051016">
    <property type="entry name" value="Diverse_Substrate_AcTransf"/>
</dbReference>
<evidence type="ECO:0000313" key="5">
    <source>
        <dbReference type="EMBL" id="PWN29668.1"/>
    </source>
</evidence>
<evidence type="ECO:0000256" key="1">
    <source>
        <dbReference type="ARBA" id="ARBA00008694"/>
    </source>
</evidence>
<evidence type="ECO:0000256" key="2">
    <source>
        <dbReference type="ARBA" id="ARBA00022679"/>
    </source>
</evidence>
<dbReference type="PANTHER" id="PTHR10545">
    <property type="entry name" value="DIAMINE N-ACETYLTRANSFERASE"/>
    <property type="match status" value="1"/>
</dbReference>